<proteinExistence type="inferred from homology"/>
<keyword evidence="4" id="KW-0539">Nucleus</keyword>
<dbReference type="Proteomes" id="UP001307889">
    <property type="component" value="Chromosome 1"/>
</dbReference>
<gene>
    <name evidence="5" type="ORF">NTJ_02147</name>
</gene>
<keyword evidence="6" id="KW-1185">Reference proteome</keyword>
<comment type="similarity">
    <text evidence="2">Belongs to the NUP186/NUP192/NUP205 family.</text>
</comment>
<dbReference type="PANTHER" id="PTHR31344">
    <property type="entry name" value="NUCLEAR PORE COMPLEX PROTEIN NUP205"/>
    <property type="match status" value="1"/>
</dbReference>
<evidence type="ECO:0000256" key="2">
    <source>
        <dbReference type="ARBA" id="ARBA00005892"/>
    </source>
</evidence>
<reference evidence="5 6" key="1">
    <citation type="submission" date="2023-09" db="EMBL/GenBank/DDBJ databases">
        <title>Nesidiocoris tenuis whole genome shotgun sequence.</title>
        <authorList>
            <person name="Shibata T."/>
            <person name="Shimoda M."/>
            <person name="Kobayashi T."/>
            <person name="Uehara T."/>
        </authorList>
    </citation>
    <scope>NUCLEOTIDE SEQUENCE [LARGE SCALE GENOMIC DNA]</scope>
    <source>
        <strain evidence="5 6">Japan</strain>
    </source>
</reference>
<evidence type="ECO:0000256" key="1">
    <source>
        <dbReference type="ARBA" id="ARBA00004123"/>
    </source>
</evidence>
<protein>
    <submittedName>
        <fullName evidence="5">Nuclear pore complex protein</fullName>
    </submittedName>
</protein>
<evidence type="ECO:0000313" key="6">
    <source>
        <dbReference type="Proteomes" id="UP001307889"/>
    </source>
</evidence>
<comment type="subcellular location">
    <subcellularLocation>
        <location evidence="1">Nucleus</location>
    </subcellularLocation>
</comment>
<evidence type="ECO:0000313" key="5">
    <source>
        <dbReference type="EMBL" id="BES89340.1"/>
    </source>
</evidence>
<dbReference type="PANTHER" id="PTHR31344:SF0">
    <property type="entry name" value="NUCLEAR PORE COMPLEX PROTEIN NUP205"/>
    <property type="match status" value="1"/>
</dbReference>
<dbReference type="EMBL" id="AP028909">
    <property type="protein sequence ID" value="BES89340.1"/>
    <property type="molecule type" value="Genomic_DNA"/>
</dbReference>
<dbReference type="InterPro" id="IPR021827">
    <property type="entry name" value="Nup186/Nup192/Nup205"/>
</dbReference>
<name>A0ABN7AEQ4_9HEMI</name>
<sequence>MEEMTDDTWAPYKELQQIVENAIAEPSQSSFEELKQALAKHKQNFLTLLKNLPKNKAHRAELEKGTTHPIDLPGVGPTQLSKDLVSEAIILSDMYDLNEYMALDLLGTAHQQLPNYPDLPRGVVAVLLFYDGRKSLVMALRSLVQVRKGHLWTVDTSLEVSNYVTRYTDELMSDGIIPKILSVLENMDVNKEKELLQRNRALGPARYQREVLDLYESTRQALAETIFLWSAQTGLPKEPCFALLNFIRSYKQPAPEPDSLPTVDIIPILSIAFLYAIDLSVLHKTDGDVVQRIVPLVMSGSQFLSAMQDELSNAEKIWTDKGLKSLILMGWAVTLSTLRMAPQMTPENVVLANPDVVMEEAIQSGVFDYLRQVFLSNDQLYKDVFALRRLHGLITDFILQMPHKVKEMRLRAEETDKTIHAFMHEGLEPPTNLSHHFEHLLLAIARLYSTDPLHLQLSMDYWCSPDIRRGLSFPYRTQPKKEALYSFVLQTCEVLPTTLFVPYATMLAALASSPRGAQQCFSLLKNNENKNLTWDHFFSSFNRYYHNLRQEALPTGDTVYRPRTLTHGISRAELEGLQAVLSLIKAVAENDPGISEKFCQNQQWAAMTVLLGLVACSVPIPLKAALLNTLAAFTKSPATAASLWHNIEASQIITTVPSTSNFQPRGIQTELEDVEGRNEEYPLTRAILNLFNGLTDKPAPRLLGASRRTPGFDPYLNFILNNILLRFAGRCYKNPKEKWEICEGAMSIITKLLLQYDPSKDEFLAKHVQAYTLGTAQVNPPPGYHLMISLCSKSELLRLLLLLIDEGCRVFDAHVSFPGRAQLENSVLYALRMLEHGLTVQPTFLNLLNLSNSNILLVGLNKLMLGINEVTNKPDHLLNIAKYITYQSWLPLHCLPAVNILLLTTSDQVFSTAPLHGHLLSLFLSSPQIKSSIRHGFVSCLEAPEELVEGTEEEMLEADDDDARRAITNTKKSICLFLLQTLRQGVPNVAHYLFGFDLNKEIKKTVFQQPGVLGTPRSCLHSILGVLNSNLLNPNQHSGTLVELCYRLLYELAFNTRTSEPTLRFLRSSGDFLKRHLSKLPFNSSCNDTPTVTELRQMSWLLKTVAIEMRVTAANQQLSQLALLVQAYTGCQKDPNVTHTANETVTLSSTSFDQIKPSEQLVLQLLKHTRFYIAPVPDPDLELVDVGRLKKLMKECEVDEERIKTVDIRALHIAIESETGMQSKSPSKPFRREVQTILAYVTRFNAAARLKMATVRFLDAWRQTTEVMFAVSTNDALNLEKRFNLLVDIIHEMLAKGSVETTLPEIANLISGSVMLLGVDLRQAYISESGKGDETDSKLCNFMDSNHYKLTTVITNLVKWILSSGVAPQKVRANLYAALLNFLHLAREKSVLKKKSCLDQQNRRPDFVTLLDASLAGAANTTDRSYVDVVLAQGERLIDMLCHDCSTSHDICKMLALSCLDMIVEIDPTSTSLLSSRGYLKYIIDSLLEMDKQLIQLLSNNVRSLKALYVYESKMAFLCRIASTRIGAEMLLDQKVLACLSVLHVYDKHPDIIANIPIVNNADVDFLPNVSTRYLHILMPALDLCDALLSSMGVDNHIAVTQVLKFLLSHGETVILILRSGTPFHTLPFLKELAKLTGIIARATSEDALRAIREEGSDPGGLLESTSFFNRIRRLMLSLVSRFVISESILKVIEKEEAERQKQVSGDSVIEAGLNQKTSAIIVAFLQIAAHIVLYARNVVSNGGTDRRISAVVFQPALTDSCISDRRDMLTMQEATLGDVVQQLAMAVSHDQREKANLDRLVKKLQEVPKMDTNTLKLYVEKETDELRTEATRTLTAQVEAKKMELQACHFIIEHCLYIVWAHLDYYMLRGLSNKTFGQAPTQRKRGMAPMEFDTSWAVSHDDLDHLKQGLISVFNDSFSASLLAVVQDMSAKDKTFLEALLRRIKKLIQFVPK</sequence>
<keyword evidence="3" id="KW-0813">Transport</keyword>
<dbReference type="Pfam" id="PF11894">
    <property type="entry name" value="Nup192"/>
    <property type="match status" value="1"/>
</dbReference>
<accession>A0ABN7AEQ4</accession>
<evidence type="ECO:0000256" key="3">
    <source>
        <dbReference type="ARBA" id="ARBA00022448"/>
    </source>
</evidence>
<organism evidence="5 6">
    <name type="scientific">Nesidiocoris tenuis</name>
    <dbReference type="NCBI Taxonomy" id="355587"/>
    <lineage>
        <taxon>Eukaryota</taxon>
        <taxon>Metazoa</taxon>
        <taxon>Ecdysozoa</taxon>
        <taxon>Arthropoda</taxon>
        <taxon>Hexapoda</taxon>
        <taxon>Insecta</taxon>
        <taxon>Pterygota</taxon>
        <taxon>Neoptera</taxon>
        <taxon>Paraneoptera</taxon>
        <taxon>Hemiptera</taxon>
        <taxon>Heteroptera</taxon>
        <taxon>Panheteroptera</taxon>
        <taxon>Cimicomorpha</taxon>
        <taxon>Miridae</taxon>
        <taxon>Dicyphina</taxon>
        <taxon>Nesidiocoris</taxon>
    </lineage>
</organism>
<evidence type="ECO:0000256" key="4">
    <source>
        <dbReference type="ARBA" id="ARBA00023242"/>
    </source>
</evidence>